<feature type="chain" id="PRO_5005591497" description="SusC/RagA family TonB-linked outer membrane protein" evidence="6">
    <location>
        <begin position="18"/>
        <end position="1123"/>
    </location>
</feature>
<evidence type="ECO:0000256" key="1">
    <source>
        <dbReference type="ARBA" id="ARBA00022448"/>
    </source>
</evidence>
<evidence type="ECO:0000256" key="6">
    <source>
        <dbReference type="SAM" id="SignalP"/>
    </source>
</evidence>
<keyword evidence="2 6" id="KW-0732">Signal</keyword>
<evidence type="ECO:0000256" key="5">
    <source>
        <dbReference type="PROSITE-ProRule" id="PRU01360"/>
    </source>
</evidence>
<dbReference type="InterPro" id="IPR012910">
    <property type="entry name" value="Plug_dom"/>
</dbReference>
<dbReference type="GO" id="GO:0009279">
    <property type="term" value="C:cell outer membrane"/>
    <property type="evidence" value="ECO:0007669"/>
    <property type="project" value="UniProtKB-SubCell"/>
</dbReference>
<reference evidence="10" key="1">
    <citation type="submission" date="2015-07" db="EMBL/GenBank/DDBJ databases">
        <title>Genome sequencing of Sunxiuqinia dokdonensis strain SK.</title>
        <authorList>
            <person name="Ahn S."/>
            <person name="Kim B.-C."/>
        </authorList>
    </citation>
    <scope>NUCLEOTIDE SEQUENCE [LARGE SCALE GENOMIC DNA]</scope>
    <source>
        <strain evidence="10">SK</strain>
    </source>
</reference>
<dbReference type="PROSITE" id="PS52016">
    <property type="entry name" value="TONB_DEPENDENT_REC_3"/>
    <property type="match status" value="1"/>
</dbReference>
<dbReference type="GO" id="GO:0015344">
    <property type="term" value="F:siderophore uptake transmembrane transporter activity"/>
    <property type="evidence" value="ECO:0007669"/>
    <property type="project" value="TreeGrafter"/>
</dbReference>
<sequence>MKLTSFLILLFVLDASASLYSQNTKVSVRIQNGTLSEIFQEIEEQSEFRFFYQNEQIQNIDRKTVNVNNQNIESLLDDLLSGSEVAYKIVDRHVIIFTKSDEDNLSDIQQARAISGKVTDSNGSPLPGVTILIKGTTQGTISDFDGNYTLTGVSGEATLVFSFVGMRTQEIAVGNQSSINITMEEDAIGIEEVVAVGYGTQKKATLTGAVSAVKGDDIVATKNENAQNMLTGKISGVRVTQKTAEPGSFNNNFDIRAMGNPLIIIDGIPRTNDDFQRLDPHDIDNISVLKDASAAIYGVRAANGVVLVTTKRGTNNKVELNYSGSFTWQIPSGLPATVDAIEYMTLRNERAMHNINGGSPIFNDEQFEDYRSGRLQSTDWYPLVFSDYAPQTMHNLNATGGNDKTTYYVGLGYQYQEGFFKSSDLKYNKYNVRSNISTEITDRLTLDLNLNLIMDQQDRPYQDSWWIIRGFWRQGAHIPAYANDDPTRPYHGLIEGDNPISFMDKDIVGYRQFNKKWIQSSASLQYDIPGVEGLYIKGLFSYDYYVSSTNIFQREYNQYRYDEASDTYSTFTRQSPNRIRREAYFKTQMLGQVSLNYEATFDQHRINALVLGEGQKRESDNFYAQRDLVLQLPYLFAGIAEGQLASMNSGADALYENSNLALAGRFNYSFSDKYLAEFLFRYDGSSRFGVGSQWGFFPAASLGWRISEENFFKNSGTFAFVNQLKFRASYGKTGDDNASSYQFISGYNYPTRSDRRNFTGGYVFDGSFNASADNKGIPNQFITWYTAKTFDIGVDFEGWDGLFGVTADYFSRHRDGLLATRSGGIPTVVGAGLPEENLNSDRTYGFELELSHRNRVRDFYYNMKGMFSIARVQRLYVERGDIGSSWSNWKNNQNDRLQGIHWGLQGDGQFQSWEEIWSHPTYIGRSTIIGDYKYEDWNGDGEINGNDVHPIRYNQYPWMNFSYSFDASYKNFDLNFLLQGSAMSSLVYGEQLREPMWGSGNSGAMEQFMDRWHPEDPKADPYDPATAWIPGHYAYTGTLPDVNSTFNVENGAYLRLKSVELGYSLPSQWLMKTGIKNLRVYVNTYNLFTITKVDYVDPEHPNDTYGYLYPLNKTVSAGLNVKF</sequence>
<dbReference type="OrthoDB" id="9768177at2"/>
<dbReference type="Pfam" id="PF13715">
    <property type="entry name" value="CarbopepD_reg_2"/>
    <property type="match status" value="1"/>
</dbReference>
<evidence type="ECO:0000313" key="9">
    <source>
        <dbReference type="EMBL" id="KOH46098.1"/>
    </source>
</evidence>
<feature type="domain" description="Secretin/TonB short N-terminal" evidence="7">
    <location>
        <begin position="49"/>
        <end position="99"/>
    </location>
</feature>
<dbReference type="AlphaFoldDB" id="A0A0L8VCK4"/>
<gene>
    <name evidence="9" type="ORF">NC99_10620</name>
</gene>
<name>A0A0L8VCK4_9BACT</name>
<dbReference type="NCBIfam" id="TIGR04056">
    <property type="entry name" value="OMP_RagA_SusC"/>
    <property type="match status" value="1"/>
</dbReference>
<evidence type="ECO:0000256" key="3">
    <source>
        <dbReference type="ARBA" id="ARBA00023136"/>
    </source>
</evidence>
<keyword evidence="5" id="KW-0812">Transmembrane</keyword>
<dbReference type="GO" id="GO:0044718">
    <property type="term" value="P:siderophore transmembrane transport"/>
    <property type="evidence" value="ECO:0007669"/>
    <property type="project" value="TreeGrafter"/>
</dbReference>
<dbReference type="PANTHER" id="PTHR30069">
    <property type="entry name" value="TONB-DEPENDENT OUTER MEMBRANE RECEPTOR"/>
    <property type="match status" value="1"/>
</dbReference>
<dbReference type="PANTHER" id="PTHR30069:SF29">
    <property type="entry name" value="HEMOGLOBIN AND HEMOGLOBIN-HAPTOGLOBIN-BINDING PROTEIN 1-RELATED"/>
    <property type="match status" value="1"/>
</dbReference>
<organism evidence="9 10">
    <name type="scientific">Sunxiuqinia dokdonensis</name>
    <dbReference type="NCBI Taxonomy" id="1409788"/>
    <lineage>
        <taxon>Bacteria</taxon>
        <taxon>Pseudomonadati</taxon>
        <taxon>Bacteroidota</taxon>
        <taxon>Bacteroidia</taxon>
        <taxon>Marinilabiliales</taxon>
        <taxon>Prolixibacteraceae</taxon>
        <taxon>Sunxiuqinia</taxon>
    </lineage>
</organism>
<keyword evidence="5" id="KW-1134">Transmembrane beta strand</keyword>
<evidence type="ECO:0000259" key="7">
    <source>
        <dbReference type="Pfam" id="PF07660"/>
    </source>
</evidence>
<evidence type="ECO:0000259" key="8">
    <source>
        <dbReference type="Pfam" id="PF07715"/>
    </source>
</evidence>
<keyword evidence="3 5" id="KW-0472">Membrane</keyword>
<dbReference type="NCBIfam" id="TIGR04057">
    <property type="entry name" value="SusC_RagA_signa"/>
    <property type="match status" value="1"/>
</dbReference>
<dbReference type="Pfam" id="PF07660">
    <property type="entry name" value="STN"/>
    <property type="match status" value="1"/>
</dbReference>
<dbReference type="Gene3D" id="3.55.50.30">
    <property type="match status" value="1"/>
</dbReference>
<evidence type="ECO:0000256" key="4">
    <source>
        <dbReference type="ARBA" id="ARBA00023237"/>
    </source>
</evidence>
<dbReference type="Gene3D" id="2.170.130.10">
    <property type="entry name" value="TonB-dependent receptor, plug domain"/>
    <property type="match status" value="1"/>
</dbReference>
<dbReference type="STRING" id="1409788.NC99_10620"/>
<protein>
    <recommendedName>
        <fullName evidence="11">SusC/RagA family TonB-linked outer membrane protein</fullName>
    </recommendedName>
</protein>
<evidence type="ECO:0000256" key="2">
    <source>
        <dbReference type="ARBA" id="ARBA00022729"/>
    </source>
</evidence>
<comment type="subcellular location">
    <subcellularLocation>
        <location evidence="5">Cell outer membrane</location>
        <topology evidence="5">Multi-pass membrane protein</topology>
    </subcellularLocation>
</comment>
<dbReference type="InterPro" id="IPR008969">
    <property type="entry name" value="CarboxyPept-like_regulatory"/>
</dbReference>
<dbReference type="Gene3D" id="2.60.40.1120">
    <property type="entry name" value="Carboxypeptidase-like, regulatory domain"/>
    <property type="match status" value="1"/>
</dbReference>
<proteinExistence type="inferred from homology"/>
<comment type="similarity">
    <text evidence="5">Belongs to the TonB-dependent receptor family.</text>
</comment>
<keyword evidence="10" id="KW-1185">Reference proteome</keyword>
<dbReference type="Pfam" id="PF07715">
    <property type="entry name" value="Plug"/>
    <property type="match status" value="1"/>
</dbReference>
<dbReference type="Proteomes" id="UP000036958">
    <property type="component" value="Unassembled WGS sequence"/>
</dbReference>
<dbReference type="PATRIC" id="fig|1409788.3.peg.1081"/>
<evidence type="ECO:0008006" key="11">
    <source>
        <dbReference type="Google" id="ProtNLM"/>
    </source>
</evidence>
<comment type="caution">
    <text evidence="9">The sequence shown here is derived from an EMBL/GenBank/DDBJ whole genome shotgun (WGS) entry which is preliminary data.</text>
</comment>
<dbReference type="EMBL" id="LGIA01000045">
    <property type="protein sequence ID" value="KOH46098.1"/>
    <property type="molecule type" value="Genomic_DNA"/>
</dbReference>
<accession>A0A0L8VCK4</accession>
<feature type="signal peptide" evidence="6">
    <location>
        <begin position="1"/>
        <end position="17"/>
    </location>
</feature>
<keyword evidence="1 5" id="KW-0813">Transport</keyword>
<evidence type="ECO:0000313" key="10">
    <source>
        <dbReference type="Proteomes" id="UP000036958"/>
    </source>
</evidence>
<keyword evidence="4 5" id="KW-0998">Cell outer membrane</keyword>
<dbReference type="SUPFAM" id="SSF56935">
    <property type="entry name" value="Porins"/>
    <property type="match status" value="1"/>
</dbReference>
<dbReference type="InterPro" id="IPR011662">
    <property type="entry name" value="Secretin/TonB_short_N"/>
</dbReference>
<dbReference type="InterPro" id="IPR037066">
    <property type="entry name" value="Plug_dom_sf"/>
</dbReference>
<feature type="domain" description="TonB-dependent receptor plug" evidence="8">
    <location>
        <begin position="203"/>
        <end position="305"/>
    </location>
</feature>
<dbReference type="InterPro" id="IPR023996">
    <property type="entry name" value="TonB-dep_OMP_SusC/RagA"/>
</dbReference>
<dbReference type="InterPro" id="IPR023997">
    <property type="entry name" value="TonB-dep_OMP_SusC/RagA_CS"/>
</dbReference>
<dbReference type="InterPro" id="IPR039426">
    <property type="entry name" value="TonB-dep_rcpt-like"/>
</dbReference>
<dbReference type="FunFam" id="2.60.40.1120:FF:000003">
    <property type="entry name" value="Outer membrane protein Omp121"/>
    <property type="match status" value="1"/>
</dbReference>
<dbReference type="SUPFAM" id="SSF49464">
    <property type="entry name" value="Carboxypeptidase regulatory domain-like"/>
    <property type="match status" value="1"/>
</dbReference>